<dbReference type="EMBL" id="SWLG01000009">
    <property type="protein sequence ID" value="TLS36654.1"/>
    <property type="molecule type" value="Genomic_DNA"/>
</dbReference>
<evidence type="ECO:0000313" key="3">
    <source>
        <dbReference type="Proteomes" id="UP000308230"/>
    </source>
</evidence>
<evidence type="ECO:0000259" key="1">
    <source>
        <dbReference type="Pfam" id="PF12645"/>
    </source>
</evidence>
<dbReference type="OrthoDB" id="2658921at2"/>
<dbReference type="Pfam" id="PF12645">
    <property type="entry name" value="HTH_16"/>
    <property type="match status" value="1"/>
</dbReference>
<gene>
    <name evidence="2" type="ORF">FCL54_14125</name>
</gene>
<name>A0A5R9F814_9BACL</name>
<accession>A0A5R9F814</accession>
<evidence type="ECO:0000313" key="2">
    <source>
        <dbReference type="EMBL" id="TLS36654.1"/>
    </source>
</evidence>
<feature type="domain" description="Helix-turn-helix conjugative transposon-like" evidence="1">
    <location>
        <begin position="6"/>
        <end position="62"/>
    </location>
</feature>
<dbReference type="GO" id="GO:0003700">
    <property type="term" value="F:DNA-binding transcription factor activity"/>
    <property type="evidence" value="ECO:0007669"/>
    <property type="project" value="InterPro"/>
</dbReference>
<dbReference type="Proteomes" id="UP000308230">
    <property type="component" value="Unassembled WGS sequence"/>
</dbReference>
<organism evidence="2 3">
    <name type="scientific">Exobacillus caeni</name>
    <dbReference type="NCBI Taxonomy" id="2574798"/>
    <lineage>
        <taxon>Bacteria</taxon>
        <taxon>Bacillati</taxon>
        <taxon>Bacillota</taxon>
        <taxon>Bacilli</taxon>
        <taxon>Bacillales</taxon>
        <taxon>Guptibacillaceae</taxon>
        <taxon>Exobacillus</taxon>
    </lineage>
</organism>
<reference evidence="2 3" key="1">
    <citation type="submission" date="2019-04" db="EMBL/GenBank/DDBJ databases">
        <title>Bacillus caeni sp. nov., a bacterium isolated from mangrove sediment.</title>
        <authorList>
            <person name="Huang H."/>
            <person name="Mo K."/>
            <person name="Hu Y."/>
        </authorList>
    </citation>
    <scope>NUCLEOTIDE SEQUENCE [LARGE SCALE GENOMIC DNA]</scope>
    <source>
        <strain evidence="2 3">HB172195</strain>
    </source>
</reference>
<protein>
    <submittedName>
        <fullName evidence="2">Helix-turn-helix domain-containing protein</fullName>
    </submittedName>
</protein>
<dbReference type="InterPro" id="IPR024760">
    <property type="entry name" value="HTH_dom_conjug_TS-like"/>
</dbReference>
<keyword evidence="3" id="KW-1185">Reference proteome</keyword>
<sequence>MENNFYELINRAKSDDEDAIVKILELLEPKIQYEVRKTAEKHREDLKQELTIKLIKTIKEFDLDNVPDFDNFMKQRK</sequence>
<comment type="caution">
    <text evidence="2">The sequence shown here is derived from an EMBL/GenBank/DDBJ whole genome shotgun (WGS) entry which is preliminary data.</text>
</comment>
<dbReference type="InterPro" id="IPR013325">
    <property type="entry name" value="RNA_pol_sigma_r2"/>
</dbReference>
<dbReference type="AlphaFoldDB" id="A0A5R9F814"/>
<dbReference type="GO" id="GO:0006352">
    <property type="term" value="P:DNA-templated transcription initiation"/>
    <property type="evidence" value="ECO:0007669"/>
    <property type="project" value="InterPro"/>
</dbReference>
<dbReference type="SUPFAM" id="SSF88946">
    <property type="entry name" value="Sigma2 domain of RNA polymerase sigma factors"/>
    <property type="match status" value="1"/>
</dbReference>
<dbReference type="RefSeq" id="WP_138127372.1">
    <property type="nucleotide sequence ID" value="NZ_SWLG01000009.1"/>
</dbReference>
<proteinExistence type="predicted"/>